<accession>M3YTE4</accession>
<feature type="compositionally biased region" description="Polar residues" evidence="1">
    <location>
        <begin position="63"/>
        <end position="79"/>
    </location>
</feature>
<organism evidence="2">
    <name type="scientific">Mustela putorius furo</name>
    <name type="common">European domestic ferret</name>
    <name type="synonym">Mustela furo</name>
    <dbReference type="NCBI Taxonomy" id="9669"/>
    <lineage>
        <taxon>Eukaryota</taxon>
        <taxon>Metazoa</taxon>
        <taxon>Chordata</taxon>
        <taxon>Craniata</taxon>
        <taxon>Vertebrata</taxon>
        <taxon>Euteleostomi</taxon>
        <taxon>Mammalia</taxon>
        <taxon>Eutheria</taxon>
        <taxon>Laurasiatheria</taxon>
        <taxon>Carnivora</taxon>
        <taxon>Caniformia</taxon>
        <taxon>Musteloidea</taxon>
        <taxon>Mustelidae</taxon>
        <taxon>Mustelinae</taxon>
        <taxon>Mustela</taxon>
    </lineage>
</organism>
<evidence type="ECO:0000313" key="2">
    <source>
        <dbReference type="Ensembl" id="ENSMPUP00000014604.1"/>
    </source>
</evidence>
<feature type="compositionally biased region" description="Basic residues" evidence="1">
    <location>
        <begin position="26"/>
        <end position="43"/>
    </location>
</feature>
<dbReference type="EMBL" id="AEYP01027632">
    <property type="status" value="NOT_ANNOTATED_CDS"/>
    <property type="molecule type" value="Genomic_DNA"/>
</dbReference>
<dbReference type="AlphaFoldDB" id="M3YTE4"/>
<proteinExistence type="predicted"/>
<protein>
    <submittedName>
        <fullName evidence="2">Uncharacterized protein</fullName>
    </submittedName>
</protein>
<evidence type="ECO:0000256" key="1">
    <source>
        <dbReference type="SAM" id="MobiDB-lite"/>
    </source>
</evidence>
<sequence>MRGGLPALPLTRAARWPRHPSGSGGPRKKPPRKRVMTAQRRNRPSSCWRTPSSSLPQGPCSHGTHSPSRTFPLNSQGSAQMAYKPLSYQLY</sequence>
<name>M3YTE4_MUSPF</name>
<dbReference type="Ensembl" id="ENSMPUT00000014837.1">
    <property type="protein sequence ID" value="ENSMPUP00000014604.1"/>
    <property type="gene ID" value="ENSMPUG00000014713.1"/>
</dbReference>
<feature type="region of interest" description="Disordered" evidence="1">
    <location>
        <begin position="1"/>
        <end position="91"/>
    </location>
</feature>
<dbReference type="InParanoid" id="M3YTE4"/>
<reference evidence="2" key="1">
    <citation type="submission" date="2024-06" db="UniProtKB">
        <authorList>
            <consortium name="Ensembl"/>
        </authorList>
    </citation>
    <scope>IDENTIFICATION</scope>
</reference>
<feature type="compositionally biased region" description="Polar residues" evidence="1">
    <location>
        <begin position="44"/>
        <end position="56"/>
    </location>
</feature>
<dbReference type="HOGENOM" id="CLU_2426442_0_0_1"/>